<evidence type="ECO:0000256" key="5">
    <source>
        <dbReference type="ARBA" id="ARBA00038359"/>
    </source>
</evidence>
<dbReference type="PANTHER" id="PTHR33048">
    <property type="entry name" value="PTH11-LIKE INTEGRAL MEMBRANE PROTEIN (AFU_ORTHOLOGUE AFUA_5G11245)"/>
    <property type="match status" value="1"/>
</dbReference>
<dbReference type="Pfam" id="PF20684">
    <property type="entry name" value="Fung_rhodopsin"/>
    <property type="match status" value="1"/>
</dbReference>
<evidence type="ECO:0000256" key="4">
    <source>
        <dbReference type="ARBA" id="ARBA00023136"/>
    </source>
</evidence>
<feature type="region of interest" description="Disordered" evidence="6">
    <location>
        <begin position="350"/>
        <end position="369"/>
    </location>
</feature>
<protein>
    <recommendedName>
        <fullName evidence="8">Rhodopsin domain-containing protein</fullName>
    </recommendedName>
</protein>
<dbReference type="EMBL" id="JAUIRO010000004">
    <property type="protein sequence ID" value="KAK0717391.1"/>
    <property type="molecule type" value="Genomic_DNA"/>
</dbReference>
<sequence>MAFFSIKRDTPAPFPSIQDLAQHDLSDRSTSAPVIWRVNLTFIVLVGVVVSLRIFTRAFITRHFFADDVLAVFAAIFTLVSASTALAATEYGLGMHVWNLPPPISNMVDMITHCVKLMFVAHVFYAVATAFTKLSIITSYLRIFPHETLRRIMYGTAVLVVGIGISAIFATIFQCLPVEAAWNFNITDRKCFPFTDFLFANAAVSIATDLVLVAAPLPYFWSLNLPLRQRIVICVLFGVGFIAFIVSVVRIVSLRDMQGIDVTYYLVSPLNWTVIECSLGIICVSIPPMRPLFSKLAPGFVSTYISQGGTGVRTGGGSRLRSQPRTREDAARDLDREMDRQLMDFEMAEHRRQLSEKSDATVSVEASSVEHELALPPLSYARKGDTSPV</sequence>
<keyword evidence="2 7" id="KW-0812">Transmembrane</keyword>
<reference evidence="9" key="1">
    <citation type="submission" date="2023-06" db="EMBL/GenBank/DDBJ databases">
        <title>Genome-scale phylogeny and comparative genomics of the fungal order Sordariales.</title>
        <authorList>
            <consortium name="Lawrence Berkeley National Laboratory"/>
            <person name="Hensen N."/>
            <person name="Bonometti L."/>
            <person name="Westerberg I."/>
            <person name="Brannstrom I.O."/>
            <person name="Guillou S."/>
            <person name="Cros-Aarteil S."/>
            <person name="Calhoun S."/>
            <person name="Haridas S."/>
            <person name="Kuo A."/>
            <person name="Mondo S."/>
            <person name="Pangilinan J."/>
            <person name="Riley R."/>
            <person name="LaButti K."/>
            <person name="Andreopoulos B."/>
            <person name="Lipzen A."/>
            <person name="Chen C."/>
            <person name="Yanf M."/>
            <person name="Daum C."/>
            <person name="Ng V."/>
            <person name="Clum A."/>
            <person name="Steindorff A."/>
            <person name="Ohm R."/>
            <person name="Martin F."/>
            <person name="Silar P."/>
            <person name="Natvig D."/>
            <person name="Lalanne C."/>
            <person name="Gautier V."/>
            <person name="Ament-velasquez S.L."/>
            <person name="Kruys A."/>
            <person name="Hutchinson M.I."/>
            <person name="Powell A.J."/>
            <person name="Barry K."/>
            <person name="Miller A.N."/>
            <person name="Grigoriev I.V."/>
            <person name="Debuchy R."/>
            <person name="Gladieux P."/>
            <person name="Thoren M.H."/>
            <person name="Johannesson H."/>
        </authorList>
    </citation>
    <scope>NUCLEOTIDE SEQUENCE</scope>
    <source>
        <strain evidence="9">SMH2392-1A</strain>
    </source>
</reference>
<comment type="caution">
    <text evidence="9">The sequence shown here is derived from an EMBL/GenBank/DDBJ whole genome shotgun (WGS) entry which is preliminary data.</text>
</comment>
<dbReference type="GO" id="GO:0016020">
    <property type="term" value="C:membrane"/>
    <property type="evidence" value="ECO:0007669"/>
    <property type="project" value="UniProtKB-SubCell"/>
</dbReference>
<evidence type="ECO:0000256" key="1">
    <source>
        <dbReference type="ARBA" id="ARBA00004141"/>
    </source>
</evidence>
<feature type="transmembrane region" description="Helical" evidence="7">
    <location>
        <begin position="68"/>
        <end position="90"/>
    </location>
</feature>
<keyword evidence="4 7" id="KW-0472">Membrane</keyword>
<dbReference type="InterPro" id="IPR052337">
    <property type="entry name" value="SAT4-like"/>
</dbReference>
<dbReference type="InterPro" id="IPR049326">
    <property type="entry name" value="Rhodopsin_dom_fungi"/>
</dbReference>
<evidence type="ECO:0000256" key="3">
    <source>
        <dbReference type="ARBA" id="ARBA00022989"/>
    </source>
</evidence>
<name>A0AA40AK73_9PEZI</name>
<evidence type="ECO:0000256" key="2">
    <source>
        <dbReference type="ARBA" id="ARBA00022692"/>
    </source>
</evidence>
<accession>A0AA40AK73</accession>
<proteinExistence type="inferred from homology"/>
<dbReference type="AlphaFoldDB" id="A0AA40AK73"/>
<dbReference type="Proteomes" id="UP001172101">
    <property type="component" value="Unassembled WGS sequence"/>
</dbReference>
<gene>
    <name evidence="9" type="ORF">B0T26DRAFT_646894</name>
</gene>
<feature type="transmembrane region" description="Helical" evidence="7">
    <location>
        <begin position="152"/>
        <end position="173"/>
    </location>
</feature>
<comment type="similarity">
    <text evidence="5">Belongs to the SAT4 family.</text>
</comment>
<organism evidence="9 10">
    <name type="scientific">Lasiosphaeria miniovina</name>
    <dbReference type="NCBI Taxonomy" id="1954250"/>
    <lineage>
        <taxon>Eukaryota</taxon>
        <taxon>Fungi</taxon>
        <taxon>Dikarya</taxon>
        <taxon>Ascomycota</taxon>
        <taxon>Pezizomycotina</taxon>
        <taxon>Sordariomycetes</taxon>
        <taxon>Sordariomycetidae</taxon>
        <taxon>Sordariales</taxon>
        <taxon>Lasiosphaeriaceae</taxon>
        <taxon>Lasiosphaeria</taxon>
    </lineage>
</organism>
<dbReference type="RefSeq" id="XP_060296184.1">
    <property type="nucleotide sequence ID" value="XM_060437855.1"/>
</dbReference>
<evidence type="ECO:0000256" key="6">
    <source>
        <dbReference type="SAM" id="MobiDB-lite"/>
    </source>
</evidence>
<feature type="region of interest" description="Disordered" evidence="6">
    <location>
        <begin position="311"/>
        <end position="333"/>
    </location>
</feature>
<feature type="transmembrane region" description="Helical" evidence="7">
    <location>
        <begin position="231"/>
        <end position="252"/>
    </location>
</feature>
<feature type="transmembrane region" description="Helical" evidence="7">
    <location>
        <begin position="110"/>
        <end position="131"/>
    </location>
</feature>
<feature type="transmembrane region" description="Helical" evidence="7">
    <location>
        <begin position="264"/>
        <end position="286"/>
    </location>
</feature>
<feature type="compositionally biased region" description="Basic and acidic residues" evidence="6">
    <location>
        <begin position="350"/>
        <end position="359"/>
    </location>
</feature>
<keyword evidence="3 7" id="KW-1133">Transmembrane helix</keyword>
<evidence type="ECO:0000256" key="7">
    <source>
        <dbReference type="SAM" id="Phobius"/>
    </source>
</evidence>
<feature type="transmembrane region" description="Helical" evidence="7">
    <location>
        <begin position="34"/>
        <end position="56"/>
    </location>
</feature>
<evidence type="ECO:0000313" key="9">
    <source>
        <dbReference type="EMBL" id="KAK0717391.1"/>
    </source>
</evidence>
<feature type="domain" description="Rhodopsin" evidence="8">
    <location>
        <begin position="52"/>
        <end position="295"/>
    </location>
</feature>
<keyword evidence="10" id="KW-1185">Reference proteome</keyword>
<dbReference type="PANTHER" id="PTHR33048:SF131">
    <property type="entry name" value="INTEGRAL MEMBRANE PROTEIN"/>
    <property type="match status" value="1"/>
</dbReference>
<dbReference type="GeneID" id="85321125"/>
<evidence type="ECO:0000259" key="8">
    <source>
        <dbReference type="Pfam" id="PF20684"/>
    </source>
</evidence>
<feature type="transmembrane region" description="Helical" evidence="7">
    <location>
        <begin position="197"/>
        <end position="219"/>
    </location>
</feature>
<comment type="subcellular location">
    <subcellularLocation>
        <location evidence="1">Membrane</location>
        <topology evidence="1">Multi-pass membrane protein</topology>
    </subcellularLocation>
</comment>
<evidence type="ECO:0000313" key="10">
    <source>
        <dbReference type="Proteomes" id="UP001172101"/>
    </source>
</evidence>